<keyword evidence="3" id="KW-1185">Reference proteome</keyword>
<dbReference type="AlphaFoldDB" id="A0A0D6PKP9"/>
<dbReference type="RefSeq" id="WP_048880637.1">
    <property type="nucleotide sequence ID" value="NZ_BANC01000188.1"/>
</dbReference>
<evidence type="ECO:0000313" key="2">
    <source>
        <dbReference type="EMBL" id="GAN82242.1"/>
    </source>
</evidence>
<dbReference type="Pfam" id="PF22743">
    <property type="entry name" value="PspAA"/>
    <property type="match status" value="1"/>
</dbReference>
<feature type="domain" description="PspA-associated" evidence="1">
    <location>
        <begin position="1"/>
        <end position="84"/>
    </location>
</feature>
<evidence type="ECO:0000313" key="3">
    <source>
        <dbReference type="Proteomes" id="UP000032668"/>
    </source>
</evidence>
<comment type="caution">
    <text evidence="2">The sequence shown here is derived from an EMBL/GenBank/DDBJ whole genome shotgun (WGS) entry which is preliminary data.</text>
</comment>
<sequence length="94" mass="10347">MIIRSFGHGQCELPEMHASALEMLDRRLLNALTTDDRSGYDQALIELHDLLDRNATPVPDDYLGTSDVIVPERGTDFAEAVALVLHGDIVQVST</sequence>
<reference evidence="2 3" key="1">
    <citation type="submission" date="2012-11" db="EMBL/GenBank/DDBJ databases">
        <title>Whole genome sequence of Acidocella aminolytica 101 = DSM 11237.</title>
        <authorList>
            <person name="Azuma Y."/>
            <person name="Higashiura N."/>
            <person name="Hirakawa H."/>
            <person name="Matsushita K."/>
        </authorList>
    </citation>
    <scope>NUCLEOTIDE SEQUENCE [LARGE SCALE GENOMIC DNA]</scope>
    <source>
        <strain evidence="3">101 / DSM 11237</strain>
    </source>
</reference>
<evidence type="ECO:0000259" key="1">
    <source>
        <dbReference type="Pfam" id="PF22743"/>
    </source>
</evidence>
<dbReference type="OrthoDB" id="5244559at2"/>
<dbReference type="Proteomes" id="UP000032668">
    <property type="component" value="Unassembled WGS sequence"/>
</dbReference>
<protein>
    <recommendedName>
        <fullName evidence="1">PspA-associated domain-containing protein</fullName>
    </recommendedName>
</protein>
<organism evidence="2 3">
    <name type="scientific">Acidocella aminolytica 101 = DSM 11237</name>
    <dbReference type="NCBI Taxonomy" id="1120923"/>
    <lineage>
        <taxon>Bacteria</taxon>
        <taxon>Pseudomonadati</taxon>
        <taxon>Pseudomonadota</taxon>
        <taxon>Alphaproteobacteria</taxon>
        <taxon>Acetobacterales</taxon>
        <taxon>Acidocellaceae</taxon>
        <taxon>Acidocella</taxon>
    </lineage>
</organism>
<dbReference type="InterPro" id="IPR054437">
    <property type="entry name" value="PspA-assoc_dom"/>
</dbReference>
<accession>A0A0D6PKP9</accession>
<dbReference type="EMBL" id="BANC01000188">
    <property type="protein sequence ID" value="GAN82242.1"/>
    <property type="molecule type" value="Genomic_DNA"/>
</dbReference>
<gene>
    <name evidence="2" type="ORF">Aam_191_002</name>
</gene>
<proteinExistence type="predicted"/>
<name>A0A0D6PKP9_9PROT</name>